<gene>
    <name evidence="3" type="ORF">MOQ_003768</name>
</gene>
<dbReference type="AlphaFoldDB" id="K2MB38"/>
<comment type="caution">
    <text evidence="3">The sequence shown here is derived from an EMBL/GenBank/DDBJ whole genome shotgun (WGS) entry which is preliminary data.</text>
</comment>
<dbReference type="NCBIfam" id="TIGR01631">
    <property type="entry name" value="Trypano_RHS"/>
    <property type="match status" value="1"/>
</dbReference>
<accession>K2MB38</accession>
<sequence length="562" mass="64816">MYIHDEGILNEIHASSHYRRIKSDLKDKMVFCDDVRKLEENGVYTLIDWLEAAAEVKAGVHGITKGTLNTFLEDVRNSMKVRSPNKLEGLYESVYNARWSHLVEVPGGEGMGLEVREGEPPQSWTYKAVGESLEKDDAVQQSGAPRPTLMVLTSDKGWPYTWNRKGVESPHDCYVNCEVERVWQIVKGDLTELFSPHREAGFMPKKRLLIGTPGIGKSMAAGSYLLYQLLHYDAEQLQIVVYFIADRTFLFDKTSKKVSIYMGDPSNASVVNNLSERGMKGYIIHDVAEPDHEPVDALPPRGWSMIVVSPPLKRNYKYWRRRDGVETIIMNCPDESDVKAMCVWMRRHQPLWEQAWCWQVVKGQMDEVGPIPRYIFDERKYDNWVQRCHDTVDGNNSSLIERCNVVGHCGYWEDNNVPRCLVKVVRRRLMTCLEYSYTVPVSAHLGNKLLFKLPKLMQPTHFTSRVWFFMDYLISEDFGRCTVFAFLDKAFVRAIKRRLRELRPSAQGESHRSALAVYSQNHSTSYHVLPPLEHFSEKIDLEWVVLYVTEAGNFPLVDAFFL</sequence>
<dbReference type="PANTHER" id="PTHR33129:SF3">
    <property type="entry name" value="HOT SPOT (RHS) PROTEIN, PUTATIVE-RELATED"/>
    <property type="match status" value="1"/>
</dbReference>
<dbReference type="PANTHER" id="PTHR33129">
    <property type="entry name" value="PROTEIN KINASE DOMAIN-CONTAINING PROTEIN-RELATED"/>
    <property type="match status" value="1"/>
</dbReference>
<dbReference type="InterPro" id="IPR046835">
    <property type="entry name" value="RHS_N"/>
</dbReference>
<organism evidence="3 4">
    <name type="scientific">Trypanosoma cruzi marinkellei</name>
    <dbReference type="NCBI Taxonomy" id="85056"/>
    <lineage>
        <taxon>Eukaryota</taxon>
        <taxon>Discoba</taxon>
        <taxon>Euglenozoa</taxon>
        <taxon>Kinetoplastea</taxon>
        <taxon>Metakinetoplastina</taxon>
        <taxon>Trypanosomatida</taxon>
        <taxon>Trypanosomatidae</taxon>
        <taxon>Trypanosoma</taxon>
        <taxon>Schizotrypanum</taxon>
    </lineage>
</organism>
<feature type="domain" description="Retrotransposon hot spot protein,C-terminal" evidence="1">
    <location>
        <begin position="208"/>
        <end position="502"/>
    </location>
</feature>
<protein>
    <submittedName>
        <fullName evidence="3">Retrotransposon hot spot (RHS) protein, putative</fullName>
    </submittedName>
</protein>
<evidence type="ECO:0000259" key="2">
    <source>
        <dbReference type="Pfam" id="PF20445"/>
    </source>
</evidence>
<dbReference type="EMBL" id="AHKC01009866">
    <property type="protein sequence ID" value="EKF32378.1"/>
    <property type="molecule type" value="Genomic_DNA"/>
</dbReference>
<dbReference type="InterPro" id="IPR052980">
    <property type="entry name" value="Crinkler_effector"/>
</dbReference>
<name>K2MB38_TRYCR</name>
<evidence type="ECO:0000313" key="3">
    <source>
        <dbReference type="EMBL" id="EKF32378.1"/>
    </source>
</evidence>
<dbReference type="Proteomes" id="UP000007350">
    <property type="component" value="Unassembled WGS sequence"/>
</dbReference>
<dbReference type="Pfam" id="PF07999">
    <property type="entry name" value="RHSP"/>
    <property type="match status" value="1"/>
</dbReference>
<evidence type="ECO:0000259" key="1">
    <source>
        <dbReference type="Pfam" id="PF07999"/>
    </source>
</evidence>
<feature type="domain" description="Retrotransposon hot spot protein N-terminal" evidence="2">
    <location>
        <begin position="91"/>
        <end position="203"/>
    </location>
</feature>
<proteinExistence type="predicted"/>
<dbReference type="InterPro" id="IPR046836">
    <property type="entry name" value="RHS_C"/>
</dbReference>
<dbReference type="InterPro" id="IPR006518">
    <property type="entry name" value="Trypano_RHS"/>
</dbReference>
<keyword evidence="4" id="KW-1185">Reference proteome</keyword>
<evidence type="ECO:0000313" key="4">
    <source>
        <dbReference type="Proteomes" id="UP000007350"/>
    </source>
</evidence>
<reference evidence="3 4" key="1">
    <citation type="journal article" date="2012" name="BMC Genomics">
        <title>Comparative genomic analysis of human infective Trypanosoma cruzi lineages with the bat-restricted subspecies T. cruzi marinkellei.</title>
        <authorList>
            <person name="Franzen O."/>
            <person name="Talavera-Lopez C."/>
            <person name="Ochaya S."/>
            <person name="Butler C.E."/>
            <person name="Messenger L.A."/>
            <person name="Lewis M.D."/>
            <person name="Llewellyn M.S."/>
            <person name="Marinkelle C.J."/>
            <person name="Tyler K.M."/>
            <person name="Miles M.A."/>
            <person name="Andersson B."/>
        </authorList>
    </citation>
    <scope>NUCLEOTIDE SEQUENCE [LARGE SCALE GENOMIC DNA]</scope>
    <source>
        <strain evidence="3 4">B7</strain>
    </source>
</reference>
<dbReference type="Pfam" id="PF20445">
    <property type="entry name" value="RHS_N"/>
    <property type="match status" value="1"/>
</dbReference>
<dbReference type="OrthoDB" id="251324at2759"/>